<protein>
    <recommendedName>
        <fullName evidence="2">NAC domain-containing protein</fullName>
    </recommendedName>
</protein>
<gene>
    <name evidence="1" type="ORF">SVIM_LOCUS368489</name>
</gene>
<evidence type="ECO:0000313" key="1">
    <source>
        <dbReference type="EMBL" id="VFU53150.1"/>
    </source>
</evidence>
<dbReference type="SUPFAM" id="SSF101941">
    <property type="entry name" value="NAC domain"/>
    <property type="match status" value="1"/>
</dbReference>
<name>A0A6N2MJV8_SALVM</name>
<sequence>MQDNHRKNHRTLLLSLPPSCGFNPSGEQLFYYYLTNKNRTFPNDTDGLDGYDLIKELPFDSRVMLMFIKLCLPRVRSSLTAEIAFLRMLSSCVEESMSAVHNIGTQHDGFLTPDIAKDKVHNDCSVDEKNDLSRYSLRLGRELDG</sequence>
<dbReference type="EMBL" id="CAADRP010001818">
    <property type="protein sequence ID" value="VFU53150.1"/>
    <property type="molecule type" value="Genomic_DNA"/>
</dbReference>
<dbReference type="InterPro" id="IPR036093">
    <property type="entry name" value="NAC_dom_sf"/>
</dbReference>
<proteinExistence type="predicted"/>
<accession>A0A6N2MJV8</accession>
<evidence type="ECO:0008006" key="2">
    <source>
        <dbReference type="Google" id="ProtNLM"/>
    </source>
</evidence>
<organism evidence="1">
    <name type="scientific">Salix viminalis</name>
    <name type="common">Common osier</name>
    <name type="synonym">Basket willow</name>
    <dbReference type="NCBI Taxonomy" id="40686"/>
    <lineage>
        <taxon>Eukaryota</taxon>
        <taxon>Viridiplantae</taxon>
        <taxon>Streptophyta</taxon>
        <taxon>Embryophyta</taxon>
        <taxon>Tracheophyta</taxon>
        <taxon>Spermatophyta</taxon>
        <taxon>Magnoliopsida</taxon>
        <taxon>eudicotyledons</taxon>
        <taxon>Gunneridae</taxon>
        <taxon>Pentapetalae</taxon>
        <taxon>rosids</taxon>
        <taxon>fabids</taxon>
        <taxon>Malpighiales</taxon>
        <taxon>Salicaceae</taxon>
        <taxon>Saliceae</taxon>
        <taxon>Salix</taxon>
    </lineage>
</organism>
<reference evidence="1" key="1">
    <citation type="submission" date="2019-03" db="EMBL/GenBank/DDBJ databases">
        <authorList>
            <person name="Mank J."/>
            <person name="Almeida P."/>
        </authorList>
    </citation>
    <scope>NUCLEOTIDE SEQUENCE</scope>
    <source>
        <strain evidence="1">78183</strain>
    </source>
</reference>
<dbReference type="GO" id="GO:0003677">
    <property type="term" value="F:DNA binding"/>
    <property type="evidence" value="ECO:0007669"/>
    <property type="project" value="InterPro"/>
</dbReference>
<dbReference type="AlphaFoldDB" id="A0A6N2MJV8"/>
<dbReference type="GO" id="GO:0006355">
    <property type="term" value="P:regulation of DNA-templated transcription"/>
    <property type="evidence" value="ECO:0007669"/>
    <property type="project" value="InterPro"/>
</dbReference>